<dbReference type="PANTHER" id="PTHR30629">
    <property type="entry name" value="PROPHAGE INTEGRASE"/>
    <property type="match status" value="1"/>
</dbReference>
<dbReference type="InterPro" id="IPR050808">
    <property type="entry name" value="Phage_Integrase"/>
</dbReference>
<dbReference type="Gene3D" id="1.10.150.130">
    <property type="match status" value="1"/>
</dbReference>
<name>A0A640W7G9_9GAMM</name>
<evidence type="ECO:0000256" key="4">
    <source>
        <dbReference type="ARBA" id="ARBA00023172"/>
    </source>
</evidence>
<evidence type="ECO:0000313" key="7">
    <source>
        <dbReference type="Proteomes" id="UP000466024"/>
    </source>
</evidence>
<feature type="domain" description="Tyr recombinase" evidence="5">
    <location>
        <begin position="210"/>
        <end position="386"/>
    </location>
</feature>
<keyword evidence="7" id="KW-1185">Reference proteome</keyword>
<dbReference type="CDD" id="cd00801">
    <property type="entry name" value="INT_P4_C"/>
    <property type="match status" value="1"/>
</dbReference>
<evidence type="ECO:0000259" key="5">
    <source>
        <dbReference type="PROSITE" id="PS51898"/>
    </source>
</evidence>
<reference evidence="6 7" key="1">
    <citation type="submission" date="2019-08" db="EMBL/GenBank/DDBJ databases">
        <title>Bioinformatics analysis of the strain L3 and L5.</title>
        <authorList>
            <person name="Li X."/>
        </authorList>
    </citation>
    <scope>NUCLEOTIDE SEQUENCE [LARGE SCALE GENOMIC DNA]</scope>
    <source>
        <strain evidence="6 7">L3</strain>
    </source>
</reference>
<dbReference type="EMBL" id="VTPX01000021">
    <property type="protein sequence ID" value="KAA0015489.1"/>
    <property type="molecule type" value="Genomic_DNA"/>
</dbReference>
<dbReference type="AlphaFoldDB" id="A0A640W7G9"/>
<gene>
    <name evidence="6" type="ORF">F0A16_20590</name>
</gene>
<dbReference type="PROSITE" id="PS51898">
    <property type="entry name" value="TYR_RECOMBINASE"/>
    <property type="match status" value="1"/>
</dbReference>
<keyword evidence="4" id="KW-0233">DNA recombination</keyword>
<dbReference type="InterPro" id="IPR011010">
    <property type="entry name" value="DNA_brk_join_enz"/>
</dbReference>
<dbReference type="SUPFAM" id="SSF56349">
    <property type="entry name" value="DNA breaking-rejoining enzymes"/>
    <property type="match status" value="1"/>
</dbReference>
<evidence type="ECO:0000256" key="3">
    <source>
        <dbReference type="ARBA" id="ARBA00023125"/>
    </source>
</evidence>
<dbReference type="PANTHER" id="PTHR30629:SF6">
    <property type="entry name" value="PROPHAGE INTEGRASE INTA-RELATED"/>
    <property type="match status" value="1"/>
</dbReference>
<dbReference type="GO" id="GO:0006310">
    <property type="term" value="P:DNA recombination"/>
    <property type="evidence" value="ECO:0007669"/>
    <property type="project" value="UniProtKB-KW"/>
</dbReference>
<dbReference type="InterPro" id="IPR002104">
    <property type="entry name" value="Integrase_catalytic"/>
</dbReference>
<evidence type="ECO:0000313" key="6">
    <source>
        <dbReference type="EMBL" id="KAA0015489.1"/>
    </source>
</evidence>
<dbReference type="Gene3D" id="1.10.443.10">
    <property type="entry name" value="Intergrase catalytic core"/>
    <property type="match status" value="1"/>
</dbReference>
<evidence type="ECO:0000256" key="2">
    <source>
        <dbReference type="ARBA" id="ARBA00022908"/>
    </source>
</evidence>
<protein>
    <submittedName>
        <fullName evidence="6">Tyrosine-type recombinase/integrase</fullName>
    </submittedName>
</protein>
<dbReference type="Pfam" id="PF00589">
    <property type="entry name" value="Phage_integrase"/>
    <property type="match status" value="1"/>
</dbReference>
<keyword evidence="2" id="KW-0229">DNA integration</keyword>
<comment type="similarity">
    <text evidence="1">Belongs to the 'phage' integrase family.</text>
</comment>
<organism evidence="6 7">
    <name type="scientific">Salinicola corii</name>
    <dbReference type="NCBI Taxonomy" id="2606937"/>
    <lineage>
        <taxon>Bacteria</taxon>
        <taxon>Pseudomonadati</taxon>
        <taxon>Pseudomonadota</taxon>
        <taxon>Gammaproteobacteria</taxon>
        <taxon>Oceanospirillales</taxon>
        <taxon>Halomonadaceae</taxon>
        <taxon>Salinicola</taxon>
    </lineage>
</organism>
<keyword evidence="3" id="KW-0238">DNA-binding</keyword>
<dbReference type="Proteomes" id="UP000466024">
    <property type="component" value="Unassembled WGS sequence"/>
</dbReference>
<evidence type="ECO:0000256" key="1">
    <source>
        <dbReference type="ARBA" id="ARBA00008857"/>
    </source>
</evidence>
<comment type="caution">
    <text evidence="6">The sequence shown here is derived from an EMBL/GenBank/DDBJ whole genome shotgun (WGS) entry which is preliminary data.</text>
</comment>
<dbReference type="InterPro" id="IPR013762">
    <property type="entry name" value="Integrase-like_cat_sf"/>
</dbReference>
<dbReference type="GO" id="GO:0003677">
    <property type="term" value="F:DNA binding"/>
    <property type="evidence" value="ECO:0007669"/>
    <property type="project" value="UniProtKB-KW"/>
</dbReference>
<dbReference type="GO" id="GO:0015074">
    <property type="term" value="P:DNA integration"/>
    <property type="evidence" value="ECO:0007669"/>
    <property type="project" value="UniProtKB-KW"/>
</dbReference>
<sequence length="425" mass="48224">MPHQTPATLVVNLSDAVIRRHMSDPAIRQLRDPRYPLRVRFNQARTRASWFVVRFAGGADHWRKIGAWPDLASRAVIAQLPDIQARLAVDPTSPVGATNWQTVGDLLVWFRNRSEKNRQLSASRKSQFRVAINRHLLPGLGVFVLDDLAPSDLDDHLVWPMQARYAVSTIRQVLSVLKVAFKQASKVGQIASNPVSDVRLSDFLDARAKPKPGRLRADHLPEILPAIGAGRVEVCVLLLLVLLFGTRISETRLAKWRHVDLSTDRRWTIPAEHVKSRREHRLPLTDVALTLLKRYREWQLSRGYRGVYLFPGSQGKPIGKSAAHEWVNDIAAGEWTSHDLRKLARTAWADLGVDYLVSELLLNHALSDLDRTYIHTYVERQAEDALSRYHQWLFERGISTILTETIPRQTAGADSHAAQWWRGAV</sequence>
<proteinExistence type="inferred from homology"/>
<accession>A0A640W7G9</accession>
<dbReference type="InterPro" id="IPR010998">
    <property type="entry name" value="Integrase_recombinase_N"/>
</dbReference>